<dbReference type="GO" id="GO:0000407">
    <property type="term" value="C:phagophore assembly site"/>
    <property type="evidence" value="ECO:0007669"/>
    <property type="project" value="UniProtKB-SubCell"/>
</dbReference>
<evidence type="ECO:0000256" key="1">
    <source>
        <dbReference type="ARBA" id="ARBA00004329"/>
    </source>
</evidence>
<dbReference type="PANTHER" id="PTHR40012">
    <property type="entry name" value="AUTOPHAGY-RELATED PROTEIN 29"/>
    <property type="match status" value="1"/>
</dbReference>
<keyword evidence="6" id="KW-0072">Autophagy</keyword>
<feature type="region of interest" description="Disordered" evidence="7">
    <location>
        <begin position="89"/>
        <end position="147"/>
    </location>
</feature>
<dbReference type="Pfam" id="PF18388">
    <property type="entry name" value="ATG29_N"/>
    <property type="match status" value="1"/>
</dbReference>
<feature type="compositionally biased region" description="Basic and acidic residues" evidence="7">
    <location>
        <begin position="243"/>
        <end position="253"/>
    </location>
</feature>
<evidence type="ECO:0000256" key="7">
    <source>
        <dbReference type="SAM" id="MobiDB-lite"/>
    </source>
</evidence>
<keyword evidence="5" id="KW-0653">Protein transport</keyword>
<comment type="caution">
    <text evidence="9">The sequence shown here is derived from an EMBL/GenBank/DDBJ whole genome shotgun (WGS) entry which is preliminary data.</text>
</comment>
<dbReference type="eggNOG" id="ENOG502SHP8">
    <property type="taxonomic scope" value="Eukaryota"/>
</dbReference>
<dbReference type="HOGENOM" id="CLU_034749_0_0_1"/>
<evidence type="ECO:0000256" key="3">
    <source>
        <dbReference type="ARBA" id="ARBA00013784"/>
    </source>
</evidence>
<dbReference type="InterPro" id="IPR040666">
    <property type="entry name" value="Atg29_N"/>
</dbReference>
<evidence type="ECO:0000313" key="9">
    <source>
        <dbReference type="EMBL" id="CCA75229.1"/>
    </source>
</evidence>
<feature type="domain" description="Atg29 N-terminal" evidence="8">
    <location>
        <begin position="10"/>
        <end position="65"/>
    </location>
</feature>
<dbReference type="EMBL" id="CAFZ01000415">
    <property type="protein sequence ID" value="CCA75229.1"/>
    <property type="molecule type" value="Genomic_DNA"/>
</dbReference>
<feature type="region of interest" description="Disordered" evidence="7">
    <location>
        <begin position="173"/>
        <end position="389"/>
    </location>
</feature>
<keyword evidence="4" id="KW-0813">Transport</keyword>
<evidence type="ECO:0000256" key="2">
    <source>
        <dbReference type="ARBA" id="ARBA00010082"/>
    </source>
</evidence>
<accession>G4TV86</accession>
<gene>
    <name evidence="9" type="ORF">PIIN_09213</name>
</gene>
<feature type="compositionally biased region" description="Low complexity" evidence="7">
    <location>
        <begin position="341"/>
        <end position="358"/>
    </location>
</feature>
<protein>
    <recommendedName>
        <fullName evidence="3">Autophagy-related protein 29</fullName>
    </recommendedName>
</protein>
<sequence length="389" mass="41987">MPPTQTPPVHVIVKLPYNRPEGTVDPPVVIWTADKEAMLWDIISRYRGSDSSGIDWPGLSAHLEVPLPFLMYRAQVRYEEDLRGLQGNLGASILPTPGTPRPTIQTKLPDKKPNSLSLRSPLLGLRTSQPAPLSRGSTPAGTPRNRLATLHKSPLGLQGSQMSPLLTSNSALLDRPASTRPLPSSPLTIRRPPTPPSPQSPASSSSENNDSEREKEENRQQVDRQLKQLEKMMSSQLLGFARPKTDGKNKEKLTLSMVRESQRSEDRTSSASSSIPSIPSPPPDKRAGAFALSSTPRGIPRNTAPAGNTQVARSPPHSPSNQVLRNKMLGKHTDRVSNQGSSASSFSDISDASVSTSALEDALTSNFRQGSTSRLSSFARGYSRPGPAP</sequence>
<feature type="compositionally biased region" description="Polar residues" evidence="7">
    <location>
        <begin position="129"/>
        <end position="140"/>
    </location>
</feature>
<reference evidence="9 10" key="1">
    <citation type="journal article" date="2011" name="PLoS Pathog.">
        <title>Endophytic Life Strategies Decoded by Genome and Transcriptome Analyses of the Mutualistic Root Symbiont Piriformospora indica.</title>
        <authorList>
            <person name="Zuccaro A."/>
            <person name="Lahrmann U."/>
            <person name="Guldener U."/>
            <person name="Langen G."/>
            <person name="Pfiffi S."/>
            <person name="Biedenkopf D."/>
            <person name="Wong P."/>
            <person name="Samans B."/>
            <person name="Grimm C."/>
            <person name="Basiewicz M."/>
            <person name="Murat C."/>
            <person name="Martin F."/>
            <person name="Kogel K.H."/>
        </authorList>
    </citation>
    <scope>NUCLEOTIDE SEQUENCE [LARGE SCALE GENOMIC DNA]</scope>
    <source>
        <strain evidence="9 10">DSM 11827</strain>
    </source>
</reference>
<feature type="compositionally biased region" description="Polar residues" evidence="7">
    <location>
        <begin position="363"/>
        <end position="376"/>
    </location>
</feature>
<keyword evidence="10" id="KW-1185">Reference proteome</keyword>
<dbReference type="InParanoid" id="G4TV86"/>
<dbReference type="AlphaFoldDB" id="G4TV86"/>
<dbReference type="InterPro" id="IPR039113">
    <property type="entry name" value="ATG29"/>
</dbReference>
<dbReference type="STRING" id="1109443.G4TV86"/>
<organism evidence="9 10">
    <name type="scientific">Serendipita indica (strain DSM 11827)</name>
    <name type="common">Root endophyte fungus</name>
    <name type="synonym">Piriformospora indica</name>
    <dbReference type="NCBI Taxonomy" id="1109443"/>
    <lineage>
        <taxon>Eukaryota</taxon>
        <taxon>Fungi</taxon>
        <taxon>Dikarya</taxon>
        <taxon>Basidiomycota</taxon>
        <taxon>Agaricomycotina</taxon>
        <taxon>Agaricomycetes</taxon>
        <taxon>Sebacinales</taxon>
        <taxon>Serendipitaceae</taxon>
        <taxon>Serendipita</taxon>
    </lineage>
</organism>
<dbReference type="Proteomes" id="UP000007148">
    <property type="component" value="Unassembled WGS sequence"/>
</dbReference>
<dbReference type="OrthoDB" id="21072at2759"/>
<name>G4TV86_SERID</name>
<comment type="similarity">
    <text evidence="2">Belongs to the ATG29 family.</text>
</comment>
<dbReference type="PANTHER" id="PTHR40012:SF1">
    <property type="entry name" value="AUTOPHAGY-RELATED PROTEIN 29"/>
    <property type="match status" value="1"/>
</dbReference>
<evidence type="ECO:0000259" key="8">
    <source>
        <dbReference type="Pfam" id="PF18388"/>
    </source>
</evidence>
<evidence type="ECO:0000256" key="6">
    <source>
        <dbReference type="ARBA" id="ARBA00023006"/>
    </source>
</evidence>
<feature type="compositionally biased region" description="Basic and acidic residues" evidence="7">
    <location>
        <begin position="210"/>
        <end position="230"/>
    </location>
</feature>
<evidence type="ECO:0000313" key="10">
    <source>
        <dbReference type="Proteomes" id="UP000007148"/>
    </source>
</evidence>
<dbReference type="OMA" id="WNASKDQ"/>
<evidence type="ECO:0000256" key="4">
    <source>
        <dbReference type="ARBA" id="ARBA00022448"/>
    </source>
</evidence>
<dbReference type="Gene3D" id="1.10.10.2570">
    <property type="match status" value="1"/>
</dbReference>
<feature type="compositionally biased region" description="Low complexity" evidence="7">
    <location>
        <begin position="181"/>
        <end position="191"/>
    </location>
</feature>
<dbReference type="GO" id="GO:0000045">
    <property type="term" value="P:autophagosome assembly"/>
    <property type="evidence" value="ECO:0007669"/>
    <property type="project" value="InterPro"/>
</dbReference>
<dbReference type="InterPro" id="IPR039362">
    <property type="entry name" value="ATG29_sf"/>
</dbReference>
<feature type="compositionally biased region" description="Low complexity" evidence="7">
    <location>
        <begin position="115"/>
        <end position="128"/>
    </location>
</feature>
<proteinExistence type="inferred from homology"/>
<evidence type="ECO:0000256" key="5">
    <source>
        <dbReference type="ARBA" id="ARBA00022927"/>
    </source>
</evidence>
<comment type="subcellular location">
    <subcellularLocation>
        <location evidence="1">Preautophagosomal structure</location>
    </subcellularLocation>
</comment>
<dbReference type="GO" id="GO:0015031">
    <property type="term" value="P:protein transport"/>
    <property type="evidence" value="ECO:0007669"/>
    <property type="project" value="UniProtKB-KW"/>
</dbReference>